<gene>
    <name evidence="2" type="ORF">NDU88_004239</name>
</gene>
<feature type="compositionally biased region" description="Basic and acidic residues" evidence="1">
    <location>
        <begin position="68"/>
        <end position="78"/>
    </location>
</feature>
<feature type="region of interest" description="Disordered" evidence="1">
    <location>
        <begin position="61"/>
        <end position="84"/>
    </location>
</feature>
<name>A0AAV7W7U3_PLEWA</name>
<evidence type="ECO:0000313" key="3">
    <source>
        <dbReference type="Proteomes" id="UP001066276"/>
    </source>
</evidence>
<accession>A0AAV7W7U3</accession>
<sequence length="121" mass="12953">MVREWSHQRGSGPGTILPECFSGEGRGALQPVHDGKAAWSRLMRDGHCTAMGYRVMLQGQSGQGRIARSGERCSDPAGEKGSFMSGMTARTLTVITHLPPVSFPSFFCCAMAEAAKIGGRH</sequence>
<proteinExistence type="predicted"/>
<comment type="caution">
    <text evidence="2">The sequence shown here is derived from an EMBL/GenBank/DDBJ whole genome shotgun (WGS) entry which is preliminary data.</text>
</comment>
<dbReference type="Proteomes" id="UP001066276">
    <property type="component" value="Chromosome 1_2"/>
</dbReference>
<dbReference type="EMBL" id="JANPWB010000002">
    <property type="protein sequence ID" value="KAJ1208856.1"/>
    <property type="molecule type" value="Genomic_DNA"/>
</dbReference>
<dbReference type="AlphaFoldDB" id="A0AAV7W7U3"/>
<reference evidence="2" key="1">
    <citation type="journal article" date="2022" name="bioRxiv">
        <title>Sequencing and chromosome-scale assembly of the giantPleurodeles waltlgenome.</title>
        <authorList>
            <person name="Brown T."/>
            <person name="Elewa A."/>
            <person name="Iarovenko S."/>
            <person name="Subramanian E."/>
            <person name="Araus A.J."/>
            <person name="Petzold A."/>
            <person name="Susuki M."/>
            <person name="Suzuki K.-i.T."/>
            <person name="Hayashi T."/>
            <person name="Toyoda A."/>
            <person name="Oliveira C."/>
            <person name="Osipova E."/>
            <person name="Leigh N.D."/>
            <person name="Simon A."/>
            <person name="Yun M.H."/>
        </authorList>
    </citation>
    <scope>NUCLEOTIDE SEQUENCE</scope>
    <source>
        <strain evidence="2">20211129_DDA</strain>
        <tissue evidence="2">Liver</tissue>
    </source>
</reference>
<protein>
    <submittedName>
        <fullName evidence="2">Uncharacterized protein</fullName>
    </submittedName>
</protein>
<evidence type="ECO:0000256" key="1">
    <source>
        <dbReference type="SAM" id="MobiDB-lite"/>
    </source>
</evidence>
<keyword evidence="3" id="KW-1185">Reference proteome</keyword>
<evidence type="ECO:0000313" key="2">
    <source>
        <dbReference type="EMBL" id="KAJ1208856.1"/>
    </source>
</evidence>
<organism evidence="2 3">
    <name type="scientific">Pleurodeles waltl</name>
    <name type="common">Iberian ribbed newt</name>
    <dbReference type="NCBI Taxonomy" id="8319"/>
    <lineage>
        <taxon>Eukaryota</taxon>
        <taxon>Metazoa</taxon>
        <taxon>Chordata</taxon>
        <taxon>Craniata</taxon>
        <taxon>Vertebrata</taxon>
        <taxon>Euteleostomi</taxon>
        <taxon>Amphibia</taxon>
        <taxon>Batrachia</taxon>
        <taxon>Caudata</taxon>
        <taxon>Salamandroidea</taxon>
        <taxon>Salamandridae</taxon>
        <taxon>Pleurodelinae</taxon>
        <taxon>Pleurodeles</taxon>
    </lineage>
</organism>